<protein>
    <recommendedName>
        <fullName evidence="2">Alpha/beta hydrolase fold-3 domain-containing protein</fullName>
    </recommendedName>
</protein>
<dbReference type="InterPro" id="IPR050466">
    <property type="entry name" value="Carboxylest/Gibb_receptor"/>
</dbReference>
<evidence type="ECO:0000256" key="1">
    <source>
        <dbReference type="ARBA" id="ARBA00010515"/>
    </source>
</evidence>
<dbReference type="Gene3D" id="3.40.50.1820">
    <property type="entry name" value="alpha/beta hydrolase"/>
    <property type="match status" value="1"/>
</dbReference>
<sequence>MLTCNSQDGGTLRTRIALSFVSTITDYSRRQNDTVNRRRLGIFGLKTSANPNPVNDVKSYDLTVDSSRDLWFRLFIPTTNESRNLSSLPIIVFFHGGEFVYLSPDTKAYDAVCRRFARKTPAVVVSVNYRLAPEHKYPAQYDDGFDMLKFLDNEKNRELLLENVDLSRCFLAGVVSAGTSLITWLSEHLK</sequence>
<evidence type="ECO:0000259" key="2">
    <source>
        <dbReference type="Pfam" id="PF07859"/>
    </source>
</evidence>
<dbReference type="Pfam" id="PF07859">
    <property type="entry name" value="Abhydrolase_3"/>
    <property type="match status" value="1"/>
</dbReference>
<comment type="similarity">
    <text evidence="1">Belongs to the 'GDXG' lipolytic enzyme family.</text>
</comment>
<evidence type="ECO:0000313" key="3">
    <source>
        <dbReference type="EMBL" id="KAG5581892.1"/>
    </source>
</evidence>
<dbReference type="PANTHER" id="PTHR23024">
    <property type="entry name" value="ARYLACETAMIDE DEACETYLASE"/>
    <property type="match status" value="1"/>
</dbReference>
<dbReference type="InterPro" id="IPR029058">
    <property type="entry name" value="AB_hydrolase_fold"/>
</dbReference>
<reference evidence="3 4" key="1">
    <citation type="submission" date="2020-09" db="EMBL/GenBank/DDBJ databases">
        <title>De no assembly of potato wild relative species, Solanum commersonii.</title>
        <authorList>
            <person name="Cho K."/>
        </authorList>
    </citation>
    <scope>NUCLEOTIDE SEQUENCE [LARGE SCALE GENOMIC DNA]</scope>
    <source>
        <strain evidence="3">LZ3.2</strain>
        <tissue evidence="3">Leaf</tissue>
    </source>
</reference>
<dbReference type="Proteomes" id="UP000824120">
    <property type="component" value="Chromosome 10"/>
</dbReference>
<keyword evidence="4" id="KW-1185">Reference proteome</keyword>
<accession>A0A9J5X3M0</accession>
<name>A0A9J5X3M0_SOLCO</name>
<dbReference type="EMBL" id="JACXVP010000010">
    <property type="protein sequence ID" value="KAG5581892.1"/>
    <property type="molecule type" value="Genomic_DNA"/>
</dbReference>
<dbReference type="AlphaFoldDB" id="A0A9J5X3M0"/>
<dbReference type="OrthoDB" id="408631at2759"/>
<feature type="domain" description="Alpha/beta hydrolase fold-3" evidence="2">
    <location>
        <begin position="91"/>
        <end position="185"/>
    </location>
</feature>
<dbReference type="PANTHER" id="PTHR23024:SF24">
    <property type="entry name" value="ALPHA_BETA HYDROLASE FOLD-3 DOMAIN-CONTAINING PROTEIN"/>
    <property type="match status" value="1"/>
</dbReference>
<dbReference type="InterPro" id="IPR013094">
    <property type="entry name" value="AB_hydrolase_3"/>
</dbReference>
<dbReference type="SUPFAM" id="SSF53474">
    <property type="entry name" value="alpha/beta-Hydrolases"/>
    <property type="match status" value="1"/>
</dbReference>
<organism evidence="3 4">
    <name type="scientific">Solanum commersonii</name>
    <name type="common">Commerson's wild potato</name>
    <name type="synonym">Commerson's nightshade</name>
    <dbReference type="NCBI Taxonomy" id="4109"/>
    <lineage>
        <taxon>Eukaryota</taxon>
        <taxon>Viridiplantae</taxon>
        <taxon>Streptophyta</taxon>
        <taxon>Embryophyta</taxon>
        <taxon>Tracheophyta</taxon>
        <taxon>Spermatophyta</taxon>
        <taxon>Magnoliopsida</taxon>
        <taxon>eudicotyledons</taxon>
        <taxon>Gunneridae</taxon>
        <taxon>Pentapetalae</taxon>
        <taxon>asterids</taxon>
        <taxon>lamiids</taxon>
        <taxon>Solanales</taxon>
        <taxon>Solanaceae</taxon>
        <taxon>Solanoideae</taxon>
        <taxon>Solaneae</taxon>
        <taxon>Solanum</taxon>
    </lineage>
</organism>
<evidence type="ECO:0000313" key="4">
    <source>
        <dbReference type="Proteomes" id="UP000824120"/>
    </source>
</evidence>
<gene>
    <name evidence="3" type="ORF">H5410_052519</name>
</gene>
<dbReference type="GO" id="GO:0016787">
    <property type="term" value="F:hydrolase activity"/>
    <property type="evidence" value="ECO:0007669"/>
    <property type="project" value="InterPro"/>
</dbReference>
<comment type="caution">
    <text evidence="3">The sequence shown here is derived from an EMBL/GenBank/DDBJ whole genome shotgun (WGS) entry which is preliminary data.</text>
</comment>
<proteinExistence type="inferred from homology"/>